<evidence type="ECO:0000313" key="3">
    <source>
        <dbReference type="Proteomes" id="UP000747542"/>
    </source>
</evidence>
<evidence type="ECO:0000256" key="1">
    <source>
        <dbReference type="SAM" id="MobiDB-lite"/>
    </source>
</evidence>
<dbReference type="GO" id="GO:0061343">
    <property type="term" value="P:cell adhesion involved in heart morphogenesis"/>
    <property type="evidence" value="ECO:0007669"/>
    <property type="project" value="TreeGrafter"/>
</dbReference>
<organism evidence="2 3">
    <name type="scientific">Homarus americanus</name>
    <name type="common">American lobster</name>
    <dbReference type="NCBI Taxonomy" id="6706"/>
    <lineage>
        <taxon>Eukaryota</taxon>
        <taxon>Metazoa</taxon>
        <taxon>Ecdysozoa</taxon>
        <taxon>Arthropoda</taxon>
        <taxon>Crustacea</taxon>
        <taxon>Multicrustacea</taxon>
        <taxon>Malacostraca</taxon>
        <taxon>Eumalacostraca</taxon>
        <taxon>Eucarida</taxon>
        <taxon>Decapoda</taxon>
        <taxon>Pleocyemata</taxon>
        <taxon>Astacidea</taxon>
        <taxon>Nephropoidea</taxon>
        <taxon>Nephropidae</taxon>
        <taxon>Homarus</taxon>
    </lineage>
</organism>
<dbReference type="AlphaFoldDB" id="A0A8J5MWZ6"/>
<gene>
    <name evidence="2" type="ORF">Hamer_G010401</name>
</gene>
<dbReference type="GO" id="GO:0031012">
    <property type="term" value="C:extracellular matrix"/>
    <property type="evidence" value="ECO:0007669"/>
    <property type="project" value="TreeGrafter"/>
</dbReference>
<keyword evidence="3" id="KW-1185">Reference proteome</keyword>
<protein>
    <submittedName>
        <fullName evidence="2">Uncharacterized protein</fullName>
    </submittedName>
</protein>
<dbReference type="PANTHER" id="PTHR33395">
    <property type="entry name" value="TRANSCRIPTASE, PUTATIVE-RELATED-RELATED"/>
    <property type="match status" value="1"/>
</dbReference>
<name>A0A8J5MWZ6_HOMAM</name>
<dbReference type="Proteomes" id="UP000747542">
    <property type="component" value="Unassembled WGS sequence"/>
</dbReference>
<dbReference type="EMBL" id="JAHLQT010022185">
    <property type="protein sequence ID" value="KAG7166746.1"/>
    <property type="molecule type" value="Genomic_DNA"/>
</dbReference>
<proteinExistence type="predicted"/>
<reference evidence="2" key="1">
    <citation type="journal article" date="2021" name="Sci. Adv.">
        <title>The American lobster genome reveals insights on longevity, neural, and immune adaptations.</title>
        <authorList>
            <person name="Polinski J.M."/>
            <person name="Zimin A.V."/>
            <person name="Clark K.F."/>
            <person name="Kohn A.B."/>
            <person name="Sadowski N."/>
            <person name="Timp W."/>
            <person name="Ptitsyn A."/>
            <person name="Khanna P."/>
            <person name="Romanova D.Y."/>
            <person name="Williams P."/>
            <person name="Greenwood S.J."/>
            <person name="Moroz L.L."/>
            <person name="Walt D.R."/>
            <person name="Bodnar A.G."/>
        </authorList>
    </citation>
    <scope>NUCLEOTIDE SEQUENCE</scope>
    <source>
        <strain evidence="2">GMGI-L3</strain>
    </source>
</reference>
<dbReference type="GO" id="GO:0007508">
    <property type="term" value="P:larval heart development"/>
    <property type="evidence" value="ECO:0007669"/>
    <property type="project" value="TreeGrafter"/>
</dbReference>
<comment type="caution">
    <text evidence="2">The sequence shown here is derived from an EMBL/GenBank/DDBJ whole genome shotgun (WGS) entry which is preliminary data.</text>
</comment>
<evidence type="ECO:0000313" key="2">
    <source>
        <dbReference type="EMBL" id="KAG7166746.1"/>
    </source>
</evidence>
<sequence>MGDFNQETLDWVNLTTHAKGEEFLYLIQDLFLTQHMSEPTRGDIILDLVLMTEEAMVDEVHTGKPNSGQQPLHTKMEYNL</sequence>
<accession>A0A8J5MWZ6</accession>
<dbReference type="PANTHER" id="PTHR33395:SF21">
    <property type="entry name" value="PERICARDIN"/>
    <property type="match status" value="1"/>
</dbReference>
<feature type="region of interest" description="Disordered" evidence="1">
    <location>
        <begin position="61"/>
        <end position="80"/>
    </location>
</feature>